<organism evidence="1">
    <name type="scientific">hydrothermal vent metagenome</name>
    <dbReference type="NCBI Taxonomy" id="652676"/>
    <lineage>
        <taxon>unclassified sequences</taxon>
        <taxon>metagenomes</taxon>
        <taxon>ecological metagenomes</taxon>
    </lineage>
</organism>
<name>A0A3B0Y4P3_9ZZZZ</name>
<sequence>MLKSIFIVALVLLMSACGGGGSDSTPASTPTNPTQTFSLAKLQSTTLGTVYSTQLSGSDSDGTNYTGSISLANRAQEMLSGVLVTPRDLLLSLSGGGTSIAVTATSYVDTSNNLISLVIQTTGVTCTPVSPNNIPSSVKIGDFGILSTLVCDDNTTQESNWRIEDAGNGNIFAITNATAKDQFNAITSVTEVSYTLDSNGNIIAFKTVVTLNASSFTLTYSSV</sequence>
<dbReference type="EMBL" id="UOFJ01000595">
    <property type="protein sequence ID" value="VAW71383.1"/>
    <property type="molecule type" value="Genomic_DNA"/>
</dbReference>
<dbReference type="AlphaFoldDB" id="A0A3B0Y4P3"/>
<accession>A0A3B0Y4P3</accession>
<reference evidence="1" key="1">
    <citation type="submission" date="2018-06" db="EMBL/GenBank/DDBJ databases">
        <authorList>
            <person name="Zhirakovskaya E."/>
        </authorList>
    </citation>
    <scope>NUCLEOTIDE SEQUENCE</scope>
</reference>
<evidence type="ECO:0000313" key="1">
    <source>
        <dbReference type="EMBL" id="VAW71383.1"/>
    </source>
</evidence>
<proteinExistence type="predicted"/>
<protein>
    <submittedName>
        <fullName evidence="1">Uncharacterized protein</fullName>
    </submittedName>
</protein>
<gene>
    <name evidence="1" type="ORF">MNBD_GAMMA10-93</name>
</gene>
<dbReference type="PROSITE" id="PS51257">
    <property type="entry name" value="PROKAR_LIPOPROTEIN"/>
    <property type="match status" value="1"/>
</dbReference>